<dbReference type="Proteomes" id="UP001295684">
    <property type="component" value="Unassembled WGS sequence"/>
</dbReference>
<sequence>MEADLEPKSRLGSQILLFLQHREELPPQKRYKVKIGKKIKKFMRFKQLGITEDEPKIEEDSYASDGSDMAVEEGTKKNSNPAEIDQTGVKLTFDKEVLEILNERVNIKNMENNIQENVKEDESLSDMYSDIDNNEPLGPSTNADLGNNNIEELIPNSNSNQKIEDLVNNIEKKRELEKLEKKKRDIKQANVEDYFTGFSSTITRKVENPKKIRSVMEEVIQKGDYLTEEQELAEIRRRMNQGTDNYTECFPEAQESIRGFDEKDFAQKVKEKFYDEEVIKKDEEWMKSDRKFIEGGTGQKYTDNNLKRREAKAKSKLNEDTKKLNNFIENQS</sequence>
<dbReference type="AlphaFoldDB" id="A0AAD1XN29"/>
<name>A0AAD1XN29_EUPCR</name>
<keyword evidence="1" id="KW-0175">Coiled coil</keyword>
<evidence type="ECO:0000313" key="3">
    <source>
        <dbReference type="EMBL" id="CAI2375662.1"/>
    </source>
</evidence>
<comment type="caution">
    <text evidence="3">The sequence shown here is derived from an EMBL/GenBank/DDBJ whole genome shotgun (WGS) entry which is preliminary data.</text>
</comment>
<feature type="compositionally biased region" description="Basic and acidic residues" evidence="2">
    <location>
        <begin position="305"/>
        <end position="323"/>
    </location>
</feature>
<feature type="coiled-coil region" evidence="1">
    <location>
        <begin position="156"/>
        <end position="192"/>
    </location>
</feature>
<gene>
    <name evidence="3" type="ORF">ECRASSUSDP1_LOCUS17025</name>
</gene>
<reference evidence="3" key="1">
    <citation type="submission" date="2023-07" db="EMBL/GenBank/DDBJ databases">
        <authorList>
            <consortium name="AG Swart"/>
            <person name="Singh M."/>
            <person name="Singh A."/>
            <person name="Seah K."/>
            <person name="Emmerich C."/>
        </authorList>
    </citation>
    <scope>NUCLEOTIDE SEQUENCE</scope>
    <source>
        <strain evidence="3">DP1</strain>
    </source>
</reference>
<feature type="compositionally biased region" description="Acidic residues" evidence="2">
    <location>
        <begin position="53"/>
        <end position="62"/>
    </location>
</feature>
<feature type="region of interest" description="Disordered" evidence="2">
    <location>
        <begin position="53"/>
        <end position="83"/>
    </location>
</feature>
<organism evidence="3 4">
    <name type="scientific">Euplotes crassus</name>
    <dbReference type="NCBI Taxonomy" id="5936"/>
    <lineage>
        <taxon>Eukaryota</taxon>
        <taxon>Sar</taxon>
        <taxon>Alveolata</taxon>
        <taxon>Ciliophora</taxon>
        <taxon>Intramacronucleata</taxon>
        <taxon>Spirotrichea</taxon>
        <taxon>Hypotrichia</taxon>
        <taxon>Euplotida</taxon>
        <taxon>Euplotidae</taxon>
        <taxon>Moneuplotes</taxon>
    </lineage>
</organism>
<protein>
    <submittedName>
        <fullName evidence="3">Uncharacterized protein</fullName>
    </submittedName>
</protein>
<evidence type="ECO:0000313" key="4">
    <source>
        <dbReference type="Proteomes" id="UP001295684"/>
    </source>
</evidence>
<dbReference type="EMBL" id="CAMPGE010017155">
    <property type="protein sequence ID" value="CAI2375662.1"/>
    <property type="molecule type" value="Genomic_DNA"/>
</dbReference>
<evidence type="ECO:0000256" key="2">
    <source>
        <dbReference type="SAM" id="MobiDB-lite"/>
    </source>
</evidence>
<evidence type="ECO:0000256" key="1">
    <source>
        <dbReference type="SAM" id="Coils"/>
    </source>
</evidence>
<accession>A0AAD1XN29</accession>
<keyword evidence="4" id="KW-1185">Reference proteome</keyword>
<feature type="region of interest" description="Disordered" evidence="2">
    <location>
        <begin position="294"/>
        <end position="332"/>
    </location>
</feature>
<proteinExistence type="predicted"/>